<accession>A0ABQ9HWK4</accession>
<comment type="caution">
    <text evidence="1">The sequence shown here is derived from an EMBL/GenBank/DDBJ whole genome shotgun (WGS) entry which is preliminary data.</text>
</comment>
<organism evidence="1 2">
    <name type="scientific">Dryococelus australis</name>
    <dbReference type="NCBI Taxonomy" id="614101"/>
    <lineage>
        <taxon>Eukaryota</taxon>
        <taxon>Metazoa</taxon>
        <taxon>Ecdysozoa</taxon>
        <taxon>Arthropoda</taxon>
        <taxon>Hexapoda</taxon>
        <taxon>Insecta</taxon>
        <taxon>Pterygota</taxon>
        <taxon>Neoptera</taxon>
        <taxon>Polyneoptera</taxon>
        <taxon>Phasmatodea</taxon>
        <taxon>Verophasmatodea</taxon>
        <taxon>Anareolatae</taxon>
        <taxon>Phasmatidae</taxon>
        <taxon>Eurycanthinae</taxon>
        <taxon>Dryococelus</taxon>
    </lineage>
</organism>
<proteinExistence type="predicted"/>
<keyword evidence="2" id="KW-1185">Reference proteome</keyword>
<reference evidence="1 2" key="1">
    <citation type="submission" date="2023-02" db="EMBL/GenBank/DDBJ databases">
        <title>LHISI_Scaffold_Assembly.</title>
        <authorList>
            <person name="Stuart O.P."/>
            <person name="Cleave R."/>
            <person name="Magrath M.J.L."/>
            <person name="Mikheyev A.S."/>
        </authorList>
    </citation>
    <scope>NUCLEOTIDE SEQUENCE [LARGE SCALE GENOMIC DNA]</scope>
    <source>
        <strain evidence="1">Daus_M_001</strain>
        <tissue evidence="1">Leg muscle</tissue>
    </source>
</reference>
<evidence type="ECO:0008006" key="3">
    <source>
        <dbReference type="Google" id="ProtNLM"/>
    </source>
</evidence>
<dbReference type="EMBL" id="JARBHB010000003">
    <property type="protein sequence ID" value="KAJ8888725.1"/>
    <property type="molecule type" value="Genomic_DNA"/>
</dbReference>
<dbReference type="Proteomes" id="UP001159363">
    <property type="component" value="Chromosome 3"/>
</dbReference>
<gene>
    <name evidence="1" type="ORF">PR048_008217</name>
</gene>
<evidence type="ECO:0000313" key="2">
    <source>
        <dbReference type="Proteomes" id="UP001159363"/>
    </source>
</evidence>
<name>A0ABQ9HWK4_9NEOP</name>
<evidence type="ECO:0000313" key="1">
    <source>
        <dbReference type="EMBL" id="KAJ8888725.1"/>
    </source>
</evidence>
<protein>
    <recommendedName>
        <fullName evidence="3">HTH psq-type domain-containing protein</fullName>
    </recommendedName>
</protein>
<sequence>MAAKQVKKSFFKYSENDLRDAIKFGSERKYNVPHSTLINKLKDKVPFDRKMGPDTILTPQEEILCRWIIANAKKGTL</sequence>